<accession>A0A8K0UTQ5</accession>
<protein>
    <submittedName>
        <fullName evidence="1">Uncharacterized protein</fullName>
    </submittedName>
</protein>
<dbReference type="SUPFAM" id="SSF46689">
    <property type="entry name" value="Homeodomain-like"/>
    <property type="match status" value="1"/>
</dbReference>
<dbReference type="Proteomes" id="UP000813824">
    <property type="component" value="Unassembled WGS sequence"/>
</dbReference>
<organism evidence="1 2">
    <name type="scientific">Cristinia sonorae</name>
    <dbReference type="NCBI Taxonomy" id="1940300"/>
    <lineage>
        <taxon>Eukaryota</taxon>
        <taxon>Fungi</taxon>
        <taxon>Dikarya</taxon>
        <taxon>Basidiomycota</taxon>
        <taxon>Agaricomycotina</taxon>
        <taxon>Agaricomycetes</taxon>
        <taxon>Agaricomycetidae</taxon>
        <taxon>Agaricales</taxon>
        <taxon>Pleurotineae</taxon>
        <taxon>Stephanosporaceae</taxon>
        <taxon>Cristinia</taxon>
    </lineage>
</organism>
<dbReference type="EMBL" id="JAEVFJ010000006">
    <property type="protein sequence ID" value="KAH8104109.1"/>
    <property type="molecule type" value="Genomic_DNA"/>
</dbReference>
<evidence type="ECO:0000313" key="2">
    <source>
        <dbReference type="Proteomes" id="UP000813824"/>
    </source>
</evidence>
<keyword evidence="2" id="KW-1185">Reference proteome</keyword>
<dbReference type="Pfam" id="PF13384">
    <property type="entry name" value="HTH_23"/>
    <property type="match status" value="1"/>
</dbReference>
<dbReference type="AlphaFoldDB" id="A0A8K0UTQ5"/>
<gene>
    <name evidence="1" type="ORF">BXZ70DRAFT_905215</name>
</gene>
<comment type="caution">
    <text evidence="1">The sequence shown here is derived from an EMBL/GenBank/DDBJ whole genome shotgun (WGS) entry which is preliminary data.</text>
</comment>
<name>A0A8K0UTQ5_9AGAR</name>
<proteinExistence type="predicted"/>
<dbReference type="InterPro" id="IPR009057">
    <property type="entry name" value="Homeodomain-like_sf"/>
</dbReference>
<reference evidence="1" key="1">
    <citation type="journal article" date="2021" name="New Phytol.">
        <title>Evolutionary innovations through gain and loss of genes in the ectomycorrhizal Boletales.</title>
        <authorList>
            <person name="Wu G."/>
            <person name="Miyauchi S."/>
            <person name="Morin E."/>
            <person name="Kuo A."/>
            <person name="Drula E."/>
            <person name="Varga T."/>
            <person name="Kohler A."/>
            <person name="Feng B."/>
            <person name="Cao Y."/>
            <person name="Lipzen A."/>
            <person name="Daum C."/>
            <person name="Hundley H."/>
            <person name="Pangilinan J."/>
            <person name="Johnson J."/>
            <person name="Barry K."/>
            <person name="LaButti K."/>
            <person name="Ng V."/>
            <person name="Ahrendt S."/>
            <person name="Min B."/>
            <person name="Choi I.G."/>
            <person name="Park H."/>
            <person name="Plett J.M."/>
            <person name="Magnuson J."/>
            <person name="Spatafora J.W."/>
            <person name="Nagy L.G."/>
            <person name="Henrissat B."/>
            <person name="Grigoriev I.V."/>
            <person name="Yang Z.L."/>
            <person name="Xu J."/>
            <person name="Martin F.M."/>
        </authorList>
    </citation>
    <scope>NUCLEOTIDE SEQUENCE</scope>
    <source>
        <strain evidence="1">KKN 215</strain>
    </source>
</reference>
<sequence>MPSALVPNLNMVRRNIPREMKLLALRLYQDGLSHVEITRTTGISKRATSRLVLAYRETGDVERPAPPHLRGRRLALNQDEVIFVLQCWEGNPDISLKELVSIVKDKYGKEVSITTISRYINSERRPRIILQSKFDRGRRAMNLQLVERE</sequence>
<dbReference type="OrthoDB" id="2994945at2759"/>
<evidence type="ECO:0000313" key="1">
    <source>
        <dbReference type="EMBL" id="KAH8104109.1"/>
    </source>
</evidence>